<keyword evidence="3" id="KW-1185">Reference proteome</keyword>
<gene>
    <name evidence="2" type="ORF">QV13_20090</name>
</gene>
<evidence type="ECO:0008006" key="4">
    <source>
        <dbReference type="Google" id="ProtNLM"/>
    </source>
</evidence>
<dbReference type="Proteomes" id="UP000094412">
    <property type="component" value="Unassembled WGS sequence"/>
</dbReference>
<evidence type="ECO:0000256" key="1">
    <source>
        <dbReference type="SAM" id="SignalP"/>
    </source>
</evidence>
<dbReference type="RefSeq" id="WP_024925469.1">
    <property type="nucleotide sequence ID" value="NZ_MDEO01000035.1"/>
</dbReference>
<reference evidence="2 3" key="1">
    <citation type="submission" date="2016-08" db="EMBL/GenBank/DDBJ databases">
        <title>Whole genome sequence of Mesorhizobium sp. strain UASWS1009 isolated from industrial sewage.</title>
        <authorList>
            <person name="Crovadore J."/>
            <person name="Calmin G."/>
            <person name="Chablais R."/>
            <person name="Cochard B."/>
            <person name="Lefort F."/>
        </authorList>
    </citation>
    <scope>NUCLEOTIDE SEQUENCE [LARGE SCALE GENOMIC DNA]</scope>
    <source>
        <strain evidence="2 3">UASWS1009</strain>
    </source>
</reference>
<evidence type="ECO:0000313" key="3">
    <source>
        <dbReference type="Proteomes" id="UP000094412"/>
    </source>
</evidence>
<dbReference type="OrthoDB" id="9805445at2"/>
<dbReference type="EMBL" id="MDEO01000035">
    <property type="protein sequence ID" value="OCX14730.1"/>
    <property type="molecule type" value="Genomic_DNA"/>
</dbReference>
<proteinExistence type="predicted"/>
<keyword evidence="1" id="KW-0732">Signal</keyword>
<dbReference type="InterPro" id="IPR010321">
    <property type="entry name" value="DUF922"/>
</dbReference>
<dbReference type="Pfam" id="PF06037">
    <property type="entry name" value="DUF922"/>
    <property type="match status" value="1"/>
</dbReference>
<evidence type="ECO:0000313" key="2">
    <source>
        <dbReference type="EMBL" id="OCX14730.1"/>
    </source>
</evidence>
<sequence length="200" mass="21748">MRHAAVRCLAGLLIAGSLPGLAMAGAKVVVHTTNYDIAGDSGKALVAAMDQSGPRHGFTTRAIARTSYTLNWDYKTEPSAGGCRLLRADGTLDLTYQYPRVTSKMSPALRKRWQVFFAGVRAHEETHGRIARQMVAAGERSVSGLNLANDPQCIKTRREAERRTAAATADYEARQVAFDMREHSPGGHVQKLVTALQKAQ</sequence>
<organism evidence="2 3">
    <name type="scientific">Mesorhizobium hungaricum</name>
    <dbReference type="NCBI Taxonomy" id="1566387"/>
    <lineage>
        <taxon>Bacteria</taxon>
        <taxon>Pseudomonadati</taxon>
        <taxon>Pseudomonadota</taxon>
        <taxon>Alphaproteobacteria</taxon>
        <taxon>Hyphomicrobiales</taxon>
        <taxon>Phyllobacteriaceae</taxon>
        <taxon>Mesorhizobium</taxon>
    </lineage>
</organism>
<protein>
    <recommendedName>
        <fullName evidence="4">Peptidase</fullName>
    </recommendedName>
</protein>
<feature type="chain" id="PRO_5008659376" description="Peptidase" evidence="1">
    <location>
        <begin position="25"/>
        <end position="200"/>
    </location>
</feature>
<dbReference type="PIRSF" id="PIRSF010521">
    <property type="entry name" value="DUF922_bac"/>
    <property type="match status" value="1"/>
</dbReference>
<dbReference type="AlphaFoldDB" id="A0A1C2DJ03"/>
<comment type="caution">
    <text evidence="2">The sequence shown here is derived from an EMBL/GenBank/DDBJ whole genome shotgun (WGS) entry which is preliminary data.</text>
</comment>
<feature type="signal peptide" evidence="1">
    <location>
        <begin position="1"/>
        <end position="24"/>
    </location>
</feature>
<accession>A0A1C2DJ03</accession>
<name>A0A1C2DJ03_9HYPH</name>